<feature type="transmembrane region" description="Helical" evidence="6">
    <location>
        <begin position="291"/>
        <end position="313"/>
    </location>
</feature>
<dbReference type="InterPro" id="IPR002528">
    <property type="entry name" value="MATE_fam"/>
</dbReference>
<feature type="transmembrane region" description="Helical" evidence="6">
    <location>
        <begin position="251"/>
        <end position="271"/>
    </location>
</feature>
<dbReference type="Pfam" id="PF01554">
    <property type="entry name" value="MatE"/>
    <property type="match status" value="1"/>
</dbReference>
<evidence type="ECO:0000313" key="8">
    <source>
        <dbReference type="Proteomes" id="UP000718451"/>
    </source>
</evidence>
<evidence type="ECO:0000256" key="6">
    <source>
        <dbReference type="SAM" id="Phobius"/>
    </source>
</evidence>
<dbReference type="PANTHER" id="PTHR30250">
    <property type="entry name" value="PST FAMILY PREDICTED COLANIC ACID TRANSPORTER"/>
    <property type="match status" value="1"/>
</dbReference>
<evidence type="ECO:0000256" key="4">
    <source>
        <dbReference type="ARBA" id="ARBA00022989"/>
    </source>
</evidence>
<feature type="transmembrane region" description="Helical" evidence="6">
    <location>
        <begin position="57"/>
        <end position="78"/>
    </location>
</feature>
<feature type="transmembrane region" description="Helical" evidence="6">
    <location>
        <begin position="396"/>
        <end position="416"/>
    </location>
</feature>
<sequence>MPLSKQVVESNKRYTSGKVLKKAVFNLGFQIVPIIVALVFIPLIINNLGKDYWAKYTAGVSAIFLANYFSFGIGPALNRRVSELIGAKKMSLIDKEVNTGIGISYLLSAALFLLFTCFIILAYWTKSLSILQDKEDLLFFLIIGFSFFIVFISIPYKSLLESYSDFYFLAIIRAISSAGLFVVPYVLWLNGISKLYWVGISLVVYYFLVFLFMFFRTQHHKKELDLCYKTSVKPTFLISSTRSNTSFIKEAFKFGVFFLCSATVLFFDRYFYALFVNTKTLSDHVTMLDLFNRIAIVTGTISLVYFSAISVWYSENNFVKIKKNLRFQLTLISILFVFGLIFCKFFLLNLMEWWLKGAYSEFITNSAFVLLLAILIMNFEILMVRPLQAIGKVTQVNRLLVATTIIFLIIVIVLGMTDNIRYHYIALITKGIIDCFFLFGMLRNEKLI</sequence>
<dbReference type="Proteomes" id="UP000718451">
    <property type="component" value="Unassembled WGS sequence"/>
</dbReference>
<feature type="transmembrane region" description="Helical" evidence="6">
    <location>
        <begin position="166"/>
        <end position="189"/>
    </location>
</feature>
<dbReference type="RefSeq" id="WP_168551382.1">
    <property type="nucleotide sequence ID" value="NZ_JAAWWL010000001.1"/>
</dbReference>
<feature type="transmembrane region" description="Helical" evidence="6">
    <location>
        <begin position="23"/>
        <end position="45"/>
    </location>
</feature>
<feature type="transmembrane region" description="Helical" evidence="6">
    <location>
        <begin position="137"/>
        <end position="154"/>
    </location>
</feature>
<organism evidence="7 8">
    <name type="scientific">Croceivirga thetidis</name>
    <dbReference type="NCBI Taxonomy" id="2721623"/>
    <lineage>
        <taxon>Bacteria</taxon>
        <taxon>Pseudomonadati</taxon>
        <taxon>Bacteroidota</taxon>
        <taxon>Flavobacteriia</taxon>
        <taxon>Flavobacteriales</taxon>
        <taxon>Flavobacteriaceae</taxon>
        <taxon>Croceivirga</taxon>
    </lineage>
</organism>
<feature type="transmembrane region" description="Helical" evidence="6">
    <location>
        <begin position="99"/>
        <end position="125"/>
    </location>
</feature>
<feature type="transmembrane region" description="Helical" evidence="6">
    <location>
        <begin position="325"/>
        <end position="347"/>
    </location>
</feature>
<dbReference type="InterPro" id="IPR050833">
    <property type="entry name" value="Poly_Biosynth_Transport"/>
</dbReference>
<evidence type="ECO:0000256" key="1">
    <source>
        <dbReference type="ARBA" id="ARBA00004651"/>
    </source>
</evidence>
<protein>
    <recommendedName>
        <fullName evidence="9">Polysaccharide biosynthesis protein</fullName>
    </recommendedName>
</protein>
<feature type="transmembrane region" description="Helical" evidence="6">
    <location>
        <begin position="422"/>
        <end position="442"/>
    </location>
</feature>
<evidence type="ECO:0008006" key="9">
    <source>
        <dbReference type="Google" id="ProtNLM"/>
    </source>
</evidence>
<feature type="transmembrane region" description="Helical" evidence="6">
    <location>
        <begin position="367"/>
        <end position="384"/>
    </location>
</feature>
<keyword evidence="5 6" id="KW-0472">Membrane</keyword>
<gene>
    <name evidence="7" type="ORF">HCU67_04515</name>
</gene>
<feature type="transmembrane region" description="Helical" evidence="6">
    <location>
        <begin position="195"/>
        <end position="215"/>
    </location>
</feature>
<evidence type="ECO:0000256" key="5">
    <source>
        <dbReference type="ARBA" id="ARBA00023136"/>
    </source>
</evidence>
<keyword evidence="2" id="KW-1003">Cell membrane</keyword>
<proteinExistence type="predicted"/>
<keyword evidence="8" id="KW-1185">Reference proteome</keyword>
<accession>A0ABX1GQ35</accession>
<comment type="caution">
    <text evidence="7">The sequence shown here is derived from an EMBL/GenBank/DDBJ whole genome shotgun (WGS) entry which is preliminary data.</text>
</comment>
<name>A0ABX1GQ35_9FLAO</name>
<comment type="subcellular location">
    <subcellularLocation>
        <location evidence="1">Cell membrane</location>
        <topology evidence="1">Multi-pass membrane protein</topology>
    </subcellularLocation>
</comment>
<keyword evidence="4 6" id="KW-1133">Transmembrane helix</keyword>
<evidence type="ECO:0000256" key="3">
    <source>
        <dbReference type="ARBA" id="ARBA00022692"/>
    </source>
</evidence>
<dbReference type="EMBL" id="JAAWWL010000001">
    <property type="protein sequence ID" value="NKI31196.1"/>
    <property type="molecule type" value="Genomic_DNA"/>
</dbReference>
<dbReference type="PANTHER" id="PTHR30250:SF26">
    <property type="entry name" value="PSMA PROTEIN"/>
    <property type="match status" value="1"/>
</dbReference>
<evidence type="ECO:0000256" key="2">
    <source>
        <dbReference type="ARBA" id="ARBA00022475"/>
    </source>
</evidence>
<reference evidence="7 8" key="1">
    <citation type="submission" date="2020-04" db="EMBL/GenBank/DDBJ databases">
        <authorList>
            <person name="Yoon J."/>
        </authorList>
    </citation>
    <scope>NUCLEOTIDE SEQUENCE [LARGE SCALE GENOMIC DNA]</scope>
    <source>
        <strain evidence="7 8">DJ-13</strain>
    </source>
</reference>
<evidence type="ECO:0000313" key="7">
    <source>
        <dbReference type="EMBL" id="NKI31196.1"/>
    </source>
</evidence>
<keyword evidence="3 6" id="KW-0812">Transmembrane</keyword>